<evidence type="ECO:0000256" key="3">
    <source>
        <dbReference type="ARBA" id="ARBA00022679"/>
    </source>
</evidence>
<feature type="transmembrane region" description="Helical" evidence="7">
    <location>
        <begin position="94"/>
        <end position="112"/>
    </location>
</feature>
<dbReference type="EMBL" id="LANX01000001">
    <property type="protein sequence ID" value="KJV69439.1"/>
    <property type="molecule type" value="Genomic_DNA"/>
</dbReference>
<comment type="caution">
    <text evidence="8">The sequence shown here is derived from an EMBL/GenBank/DDBJ whole genome shotgun (WGS) entry which is preliminary data.</text>
</comment>
<evidence type="ECO:0000256" key="5">
    <source>
        <dbReference type="ARBA" id="ARBA00022989"/>
    </source>
</evidence>
<gene>
    <name evidence="8" type="ORF">NLO413_0831</name>
</gene>
<dbReference type="AlphaFoldDB" id="A0A0F3NR99"/>
<organism evidence="8 9">
    <name type="scientific">Candidatus Neoehrlichia procyonis str. RAC413</name>
    <dbReference type="NCBI Taxonomy" id="1359163"/>
    <lineage>
        <taxon>Bacteria</taxon>
        <taxon>Pseudomonadati</taxon>
        <taxon>Pseudomonadota</taxon>
        <taxon>Alphaproteobacteria</taxon>
        <taxon>Rickettsiales</taxon>
        <taxon>Anaplasmataceae</taxon>
        <taxon>Candidatus Neoehrlichia</taxon>
    </lineage>
</organism>
<dbReference type="STRING" id="1359163.NLO413_0831"/>
<feature type="transmembrane region" description="Helical" evidence="7">
    <location>
        <begin position="20"/>
        <end position="37"/>
    </location>
</feature>
<keyword evidence="5 7" id="KW-1133">Transmembrane helix</keyword>
<comment type="similarity">
    <text evidence="1">Belongs to the Lgt family.</text>
</comment>
<dbReference type="GO" id="GO:0005886">
    <property type="term" value="C:plasma membrane"/>
    <property type="evidence" value="ECO:0007669"/>
    <property type="project" value="InterPro"/>
</dbReference>
<dbReference type="PATRIC" id="fig|1359163.3.peg.803"/>
<evidence type="ECO:0000256" key="4">
    <source>
        <dbReference type="ARBA" id="ARBA00022692"/>
    </source>
</evidence>
<protein>
    <submittedName>
        <fullName evidence="8">Prolipodiacylglyceryl transferase family protein</fullName>
    </submittedName>
</protein>
<dbReference type="PANTHER" id="PTHR30589">
    <property type="entry name" value="PROLIPOPROTEIN DIACYLGLYCERYL TRANSFERASE"/>
    <property type="match status" value="1"/>
</dbReference>
<evidence type="ECO:0000256" key="2">
    <source>
        <dbReference type="ARBA" id="ARBA00022475"/>
    </source>
</evidence>
<evidence type="ECO:0000313" key="9">
    <source>
        <dbReference type="Proteomes" id="UP000033562"/>
    </source>
</evidence>
<evidence type="ECO:0000313" key="8">
    <source>
        <dbReference type="EMBL" id="KJV69439.1"/>
    </source>
</evidence>
<keyword evidence="6 7" id="KW-0472">Membrane</keyword>
<dbReference type="InterPro" id="IPR001640">
    <property type="entry name" value="Lgt"/>
</dbReference>
<dbReference type="Pfam" id="PF01790">
    <property type="entry name" value="LGT"/>
    <property type="match status" value="1"/>
</dbReference>
<dbReference type="Proteomes" id="UP000033562">
    <property type="component" value="Unassembled WGS sequence"/>
</dbReference>
<keyword evidence="2" id="KW-1003">Cell membrane</keyword>
<feature type="transmembrane region" description="Helical" evidence="7">
    <location>
        <begin position="57"/>
        <end position="74"/>
    </location>
</feature>
<evidence type="ECO:0000256" key="6">
    <source>
        <dbReference type="ARBA" id="ARBA00023136"/>
    </source>
</evidence>
<proteinExistence type="inferred from homology"/>
<dbReference type="PANTHER" id="PTHR30589:SF0">
    <property type="entry name" value="PHOSPHATIDYLGLYCEROL--PROLIPOPROTEIN DIACYLGLYCERYL TRANSFERASE"/>
    <property type="match status" value="1"/>
</dbReference>
<keyword evidence="9" id="KW-1185">Reference proteome</keyword>
<evidence type="ECO:0000256" key="7">
    <source>
        <dbReference type="SAM" id="Phobius"/>
    </source>
</evidence>
<keyword evidence="4 7" id="KW-0812">Transmembrane</keyword>
<dbReference type="GO" id="GO:0008961">
    <property type="term" value="F:phosphatidylglycerol-prolipoprotein diacylglyceryl transferase activity"/>
    <property type="evidence" value="ECO:0007669"/>
    <property type="project" value="InterPro"/>
</dbReference>
<reference evidence="8 9" key="1">
    <citation type="submission" date="2015-02" db="EMBL/GenBank/DDBJ databases">
        <title>Genome Sequencing of Rickettsiales.</title>
        <authorList>
            <person name="Daugherty S.C."/>
            <person name="Su Q."/>
            <person name="Abolude K."/>
            <person name="Beier-Sexton M."/>
            <person name="Carlyon J.A."/>
            <person name="Carter R."/>
            <person name="Day N.P."/>
            <person name="Dumler S.J."/>
            <person name="Dyachenko V."/>
            <person name="Godinez A."/>
            <person name="Kurtti T.J."/>
            <person name="Lichay M."/>
            <person name="Mullins K.E."/>
            <person name="Ott S."/>
            <person name="Pappas-Brown V."/>
            <person name="Paris D.H."/>
            <person name="Patel P."/>
            <person name="Richards A.L."/>
            <person name="Sadzewicz L."/>
            <person name="Sears K."/>
            <person name="Seidman D."/>
            <person name="Sengamalay N."/>
            <person name="Stenos J."/>
            <person name="Tallon L.J."/>
            <person name="Vincent G."/>
            <person name="Fraser C.M."/>
            <person name="Munderloh U."/>
            <person name="Dunning-Hotopp J.C."/>
        </authorList>
    </citation>
    <scope>NUCLEOTIDE SEQUENCE [LARGE SCALE GENOMIC DNA]</scope>
    <source>
        <strain evidence="8 9">RAC413</strain>
    </source>
</reference>
<name>A0A0F3NR99_9RICK</name>
<accession>A0A0F3NR99</accession>
<keyword evidence="3 8" id="KW-0808">Transferase</keyword>
<dbReference type="GO" id="GO:0042158">
    <property type="term" value="P:lipoprotein biosynthetic process"/>
    <property type="evidence" value="ECO:0007669"/>
    <property type="project" value="InterPro"/>
</dbReference>
<evidence type="ECO:0000256" key="1">
    <source>
        <dbReference type="ARBA" id="ARBA00007150"/>
    </source>
</evidence>
<sequence>MLKLANINPVALTIGYIEIRWYSLAYVVGALFSYWYIARIDKYVTFCREDYDSLMSLAMLGVIIGGRIGYVLFYDLSFYLQCPFEIVKIWHGGMSFHGGLIGLLIVTVIFCLKKKFSYYLY</sequence>